<keyword evidence="2" id="KW-0229">DNA integration</keyword>
<reference evidence="8" key="1">
    <citation type="journal article" date="2016" name="Front. Microbiol.">
        <title>Genome Sequence of the Piezophilic, Mesophilic Sulfate-Reducing Bacterium Desulfovibrio indicus J2T.</title>
        <authorList>
            <person name="Cao J."/>
            <person name="Maignien L."/>
            <person name="Shao Z."/>
            <person name="Alain K."/>
            <person name="Jebbar M."/>
        </authorList>
    </citation>
    <scope>NUCLEOTIDE SEQUENCE</scope>
    <source>
        <strain evidence="8">JCM 32048</strain>
    </source>
</reference>
<proteinExistence type="inferred from homology"/>
<dbReference type="PROSITE" id="PS51898">
    <property type="entry name" value="TYR_RECOMBINASE"/>
    <property type="match status" value="1"/>
</dbReference>
<comment type="similarity">
    <text evidence="1">Belongs to the 'phage' integrase family.</text>
</comment>
<feature type="domain" description="Core-binding (CB)" evidence="7">
    <location>
        <begin position="81"/>
        <end position="158"/>
    </location>
</feature>
<sequence length="377" mass="41503">MLYVRDPCCTAHGGIVGTIVERKRKDGSTGYHAQVVIRQDGATHRETKTFDRKAAANSWIAKRERELSAPGAVSGKKAEDPTLGAAIDRYVAESRRALGRTKAQVLKTIKTFDIADKPCSTITSADVVAFATELSAGRQPQTVANYLAHLGSVFSIAQAAWGYQLDPSSMQDARKVTSKLGLVAKSASRSRRPTLDEMDRLMTHFGGVRHRRPGSLPMQAIVAFALFSTRRQEEITRIAWADLDEEGSRVLVRDMKNPGQKIGNDVWCELPPEALRIVQAQPRAGDRIFPYTTDAISAAFTRACAFLGIDDLTFHDLRHEGVSRLFEMGRTVPLAASVSGHKSWSSLQRYTHIRKAGDRYAGWPWLAVVTAADQPQS</sequence>
<dbReference type="PANTHER" id="PTHR30349">
    <property type="entry name" value="PHAGE INTEGRASE-RELATED"/>
    <property type="match status" value="1"/>
</dbReference>
<dbReference type="GO" id="GO:0003677">
    <property type="term" value="F:DNA binding"/>
    <property type="evidence" value="ECO:0007669"/>
    <property type="project" value="UniProtKB-UniRule"/>
</dbReference>
<evidence type="ECO:0000256" key="3">
    <source>
        <dbReference type="ARBA" id="ARBA00023125"/>
    </source>
</evidence>
<evidence type="ECO:0000256" key="4">
    <source>
        <dbReference type="ARBA" id="ARBA00023172"/>
    </source>
</evidence>
<dbReference type="EMBL" id="BPQJ01000019">
    <property type="protein sequence ID" value="GJD63792.1"/>
    <property type="molecule type" value="Genomic_DNA"/>
</dbReference>
<organism evidence="8 9">
    <name type="scientific">Methylobacterium frigidaeris</name>
    <dbReference type="NCBI Taxonomy" id="2038277"/>
    <lineage>
        <taxon>Bacteria</taxon>
        <taxon>Pseudomonadati</taxon>
        <taxon>Pseudomonadota</taxon>
        <taxon>Alphaproteobacteria</taxon>
        <taxon>Hyphomicrobiales</taxon>
        <taxon>Methylobacteriaceae</taxon>
        <taxon>Methylobacterium</taxon>
    </lineage>
</organism>
<dbReference type="GO" id="GO:0015074">
    <property type="term" value="P:DNA integration"/>
    <property type="evidence" value="ECO:0007669"/>
    <property type="project" value="UniProtKB-KW"/>
</dbReference>
<evidence type="ECO:0000259" key="7">
    <source>
        <dbReference type="PROSITE" id="PS51900"/>
    </source>
</evidence>
<dbReference type="InterPro" id="IPR013762">
    <property type="entry name" value="Integrase-like_cat_sf"/>
</dbReference>
<dbReference type="InterPro" id="IPR011010">
    <property type="entry name" value="DNA_brk_join_enz"/>
</dbReference>
<protein>
    <submittedName>
        <fullName evidence="8">Prophage phiRv2 integrase</fullName>
    </submittedName>
</protein>
<dbReference type="GO" id="GO:0006310">
    <property type="term" value="P:DNA recombination"/>
    <property type="evidence" value="ECO:0007669"/>
    <property type="project" value="UniProtKB-KW"/>
</dbReference>
<dbReference type="InterPro" id="IPR002104">
    <property type="entry name" value="Integrase_catalytic"/>
</dbReference>
<dbReference type="Proteomes" id="UP001055286">
    <property type="component" value="Unassembled WGS sequence"/>
</dbReference>
<gene>
    <name evidence="8" type="ORF">MPEAHAMD_3963</name>
</gene>
<reference evidence="8" key="2">
    <citation type="submission" date="2021-08" db="EMBL/GenBank/DDBJ databases">
        <authorList>
            <person name="Tani A."/>
            <person name="Ola A."/>
            <person name="Ogura Y."/>
            <person name="Katsura K."/>
            <person name="Hayashi T."/>
        </authorList>
    </citation>
    <scope>NUCLEOTIDE SEQUENCE</scope>
    <source>
        <strain evidence="8">JCM 32048</strain>
    </source>
</reference>
<evidence type="ECO:0000256" key="5">
    <source>
        <dbReference type="PROSITE-ProRule" id="PRU01248"/>
    </source>
</evidence>
<dbReference type="PANTHER" id="PTHR30349:SF41">
    <property type="entry name" value="INTEGRASE_RECOMBINASE PROTEIN MJ0367-RELATED"/>
    <property type="match status" value="1"/>
</dbReference>
<evidence type="ECO:0000313" key="8">
    <source>
        <dbReference type="EMBL" id="GJD63792.1"/>
    </source>
</evidence>
<evidence type="ECO:0000259" key="6">
    <source>
        <dbReference type="PROSITE" id="PS51898"/>
    </source>
</evidence>
<dbReference type="SUPFAM" id="SSF56349">
    <property type="entry name" value="DNA breaking-rejoining enzymes"/>
    <property type="match status" value="1"/>
</dbReference>
<dbReference type="Gene3D" id="1.10.150.130">
    <property type="match status" value="1"/>
</dbReference>
<dbReference type="InterPro" id="IPR050090">
    <property type="entry name" value="Tyrosine_recombinase_XerCD"/>
</dbReference>
<evidence type="ECO:0000256" key="2">
    <source>
        <dbReference type="ARBA" id="ARBA00022908"/>
    </source>
</evidence>
<keyword evidence="4" id="KW-0233">DNA recombination</keyword>
<accession>A0AA37HD56</accession>
<dbReference type="AlphaFoldDB" id="A0AA37HD56"/>
<dbReference type="Gene3D" id="1.10.443.10">
    <property type="entry name" value="Intergrase catalytic core"/>
    <property type="match status" value="1"/>
</dbReference>
<name>A0AA37HD56_9HYPH</name>
<dbReference type="PROSITE" id="PS51900">
    <property type="entry name" value="CB"/>
    <property type="match status" value="1"/>
</dbReference>
<evidence type="ECO:0000256" key="1">
    <source>
        <dbReference type="ARBA" id="ARBA00008857"/>
    </source>
</evidence>
<keyword evidence="3 5" id="KW-0238">DNA-binding</keyword>
<evidence type="ECO:0000313" key="9">
    <source>
        <dbReference type="Proteomes" id="UP001055286"/>
    </source>
</evidence>
<comment type="caution">
    <text evidence="8">The sequence shown here is derived from an EMBL/GenBank/DDBJ whole genome shotgun (WGS) entry which is preliminary data.</text>
</comment>
<feature type="domain" description="Tyr recombinase" evidence="6">
    <location>
        <begin position="188"/>
        <end position="363"/>
    </location>
</feature>
<dbReference type="Pfam" id="PF00589">
    <property type="entry name" value="Phage_integrase"/>
    <property type="match status" value="1"/>
</dbReference>
<dbReference type="InterPro" id="IPR044068">
    <property type="entry name" value="CB"/>
</dbReference>
<dbReference type="InterPro" id="IPR010998">
    <property type="entry name" value="Integrase_recombinase_N"/>
</dbReference>
<keyword evidence="9" id="KW-1185">Reference proteome</keyword>